<proteinExistence type="predicted"/>
<dbReference type="Proteomes" id="UP000289340">
    <property type="component" value="Chromosome 3"/>
</dbReference>
<feature type="compositionally biased region" description="Basic and acidic residues" evidence="1">
    <location>
        <begin position="49"/>
        <end position="59"/>
    </location>
</feature>
<comment type="caution">
    <text evidence="2">The sequence shown here is derived from an EMBL/GenBank/DDBJ whole genome shotgun (WGS) entry which is preliminary data.</text>
</comment>
<gene>
    <name evidence="2" type="ORF">D0Y65_006144</name>
</gene>
<protein>
    <submittedName>
        <fullName evidence="2">Uncharacterized protein</fullName>
    </submittedName>
</protein>
<evidence type="ECO:0000313" key="3">
    <source>
        <dbReference type="Proteomes" id="UP000289340"/>
    </source>
</evidence>
<keyword evidence="3" id="KW-1185">Reference proteome</keyword>
<feature type="compositionally biased region" description="Acidic residues" evidence="1">
    <location>
        <begin position="60"/>
        <end position="69"/>
    </location>
</feature>
<dbReference type="EMBL" id="QZWG01000003">
    <property type="protein sequence ID" value="RZC19205.1"/>
    <property type="molecule type" value="Genomic_DNA"/>
</dbReference>
<dbReference type="SMR" id="A0A445L7R9"/>
<accession>A0A445L7R9</accession>
<feature type="region of interest" description="Disordered" evidence="1">
    <location>
        <begin position="48"/>
        <end position="69"/>
    </location>
</feature>
<evidence type="ECO:0000256" key="1">
    <source>
        <dbReference type="SAM" id="MobiDB-lite"/>
    </source>
</evidence>
<reference evidence="2 3" key="1">
    <citation type="submission" date="2018-09" db="EMBL/GenBank/DDBJ databases">
        <title>A high-quality reference genome of wild soybean provides a powerful tool to mine soybean genomes.</title>
        <authorList>
            <person name="Xie M."/>
            <person name="Chung C.Y.L."/>
            <person name="Li M.-W."/>
            <person name="Wong F.-L."/>
            <person name="Chan T.-F."/>
            <person name="Lam H.-M."/>
        </authorList>
    </citation>
    <scope>NUCLEOTIDE SEQUENCE [LARGE SCALE GENOMIC DNA]</scope>
    <source>
        <strain evidence="3">cv. W05</strain>
        <tissue evidence="2">Hypocotyl of etiolated seedlings</tissue>
    </source>
</reference>
<evidence type="ECO:0000313" key="2">
    <source>
        <dbReference type="EMBL" id="RZC19205.1"/>
    </source>
</evidence>
<organism evidence="2 3">
    <name type="scientific">Glycine soja</name>
    <name type="common">Wild soybean</name>
    <dbReference type="NCBI Taxonomy" id="3848"/>
    <lineage>
        <taxon>Eukaryota</taxon>
        <taxon>Viridiplantae</taxon>
        <taxon>Streptophyta</taxon>
        <taxon>Embryophyta</taxon>
        <taxon>Tracheophyta</taxon>
        <taxon>Spermatophyta</taxon>
        <taxon>Magnoliopsida</taxon>
        <taxon>eudicotyledons</taxon>
        <taxon>Gunneridae</taxon>
        <taxon>Pentapetalae</taxon>
        <taxon>rosids</taxon>
        <taxon>fabids</taxon>
        <taxon>Fabales</taxon>
        <taxon>Fabaceae</taxon>
        <taxon>Papilionoideae</taxon>
        <taxon>50 kb inversion clade</taxon>
        <taxon>NPAAA clade</taxon>
        <taxon>indigoferoid/millettioid clade</taxon>
        <taxon>Phaseoleae</taxon>
        <taxon>Glycine</taxon>
        <taxon>Glycine subgen. Soja</taxon>
    </lineage>
</organism>
<sequence>MNFVLHLFCLQNGMEIMEQNKVDEKVMHLAEEHKKEKEQMHKKILGLQIERKSSSKETDIGEDDQGGEK</sequence>
<name>A0A445L7R9_GLYSO</name>
<dbReference type="AlphaFoldDB" id="A0A445L7R9"/>